<dbReference type="EMBL" id="CAAALY010025226">
    <property type="protein sequence ID" value="VEL15619.1"/>
    <property type="molecule type" value="Genomic_DNA"/>
</dbReference>
<sequence length="110" mass="12723">MYIQIYTQYQFRAAGRQAFGEVDIRNLFWKNFSVVTFDWPPARQGLSSRHCRTGPGRSARLEAWRHVTVGRDYATAFVVHFLHKVKNGRDELTLFYSLPSLPSLPTESSD</sequence>
<gene>
    <name evidence="1" type="ORF">PXEA_LOCUS9059</name>
</gene>
<reference evidence="1" key="1">
    <citation type="submission" date="2018-11" db="EMBL/GenBank/DDBJ databases">
        <authorList>
            <consortium name="Pathogen Informatics"/>
        </authorList>
    </citation>
    <scope>NUCLEOTIDE SEQUENCE</scope>
</reference>
<keyword evidence="2" id="KW-1185">Reference proteome</keyword>
<comment type="caution">
    <text evidence="1">The sequence shown here is derived from an EMBL/GenBank/DDBJ whole genome shotgun (WGS) entry which is preliminary data.</text>
</comment>
<proteinExistence type="predicted"/>
<accession>A0A448WMS3</accession>
<protein>
    <submittedName>
        <fullName evidence="1">Uncharacterized protein</fullName>
    </submittedName>
</protein>
<dbReference type="AlphaFoldDB" id="A0A448WMS3"/>
<evidence type="ECO:0000313" key="2">
    <source>
        <dbReference type="Proteomes" id="UP000784294"/>
    </source>
</evidence>
<evidence type="ECO:0000313" key="1">
    <source>
        <dbReference type="EMBL" id="VEL15619.1"/>
    </source>
</evidence>
<name>A0A448WMS3_9PLAT</name>
<organism evidence="1 2">
    <name type="scientific">Protopolystoma xenopodis</name>
    <dbReference type="NCBI Taxonomy" id="117903"/>
    <lineage>
        <taxon>Eukaryota</taxon>
        <taxon>Metazoa</taxon>
        <taxon>Spiralia</taxon>
        <taxon>Lophotrochozoa</taxon>
        <taxon>Platyhelminthes</taxon>
        <taxon>Monogenea</taxon>
        <taxon>Polyopisthocotylea</taxon>
        <taxon>Polystomatidea</taxon>
        <taxon>Polystomatidae</taxon>
        <taxon>Protopolystoma</taxon>
    </lineage>
</organism>
<dbReference type="Proteomes" id="UP000784294">
    <property type="component" value="Unassembled WGS sequence"/>
</dbReference>